<feature type="coiled-coil region" evidence="2">
    <location>
        <begin position="441"/>
        <end position="521"/>
    </location>
</feature>
<feature type="repeat" description="TPR" evidence="1">
    <location>
        <begin position="179"/>
        <end position="212"/>
    </location>
</feature>
<evidence type="ECO:0000313" key="5">
    <source>
        <dbReference type="EMBL" id="GLX82706.1"/>
    </source>
</evidence>
<comment type="caution">
    <text evidence="5">The sequence shown here is derived from an EMBL/GenBank/DDBJ whole genome shotgun (WGS) entry which is preliminary data.</text>
</comment>
<dbReference type="EMBL" id="BSSU01000010">
    <property type="protein sequence ID" value="GLX82706.1"/>
    <property type="molecule type" value="Genomic_DNA"/>
</dbReference>
<dbReference type="SUPFAM" id="SSF48452">
    <property type="entry name" value="TPR-like"/>
    <property type="match status" value="2"/>
</dbReference>
<dbReference type="Pfam" id="PF13181">
    <property type="entry name" value="TPR_8"/>
    <property type="match status" value="2"/>
</dbReference>
<dbReference type="Pfam" id="PF13424">
    <property type="entry name" value="TPR_12"/>
    <property type="match status" value="1"/>
</dbReference>
<dbReference type="InterPro" id="IPR011990">
    <property type="entry name" value="TPR-like_helical_dom_sf"/>
</dbReference>
<keyword evidence="2" id="KW-0175">Coiled coil</keyword>
<dbReference type="PANTHER" id="PTHR10098:SF108">
    <property type="entry name" value="TETRATRICOPEPTIDE REPEAT PROTEIN 28"/>
    <property type="match status" value="1"/>
</dbReference>
<feature type="transmembrane region" description="Helical" evidence="3">
    <location>
        <begin position="413"/>
        <end position="432"/>
    </location>
</feature>
<dbReference type="Proteomes" id="UP001157133">
    <property type="component" value="Unassembled WGS sequence"/>
</dbReference>
<evidence type="ECO:0000256" key="1">
    <source>
        <dbReference type="PROSITE-ProRule" id="PRU00339"/>
    </source>
</evidence>
<dbReference type="SMART" id="SM00028">
    <property type="entry name" value="TPR"/>
    <property type="match status" value="5"/>
</dbReference>
<accession>A0ABQ6H3E8</accession>
<keyword evidence="1" id="KW-0802">TPR repeat</keyword>
<keyword evidence="4" id="KW-0732">Signal</keyword>
<keyword evidence="3" id="KW-0472">Membrane</keyword>
<feature type="chain" id="PRO_5045710076" description="Tetratricopeptide repeat protein" evidence="4">
    <location>
        <begin position="21"/>
        <end position="523"/>
    </location>
</feature>
<sequence>MHRFLSILIICLTLSFSSTAANSALESQLNDIKNIENREQAIQAFSGLRESLDDSLSKSKVDIAQVYYLIEGGQIKRARDVAQQAMNFAEFHNLDSQLAIANKLEAVTHYYLGDYEQSIDGYRATLVYYRMINDHIQEANLLNNIGLVQIRLAEYDDALISYKEAQHLYQRYGSEQDQVDIQRNLGVLYIALRQYDEAISAYEGVIAWYKVNTPTSSLMETYGEYSVALKYAKQFEEAKEYGIQAVEYYQGAGNQYKLAASLHNLSEVFYELGDINQAKHNSQRAANAARAAGHKQALSGALYTLAKSNFSSVQITPAIEQLEEANQIAEQAKDDTLMVNIYWLYAMIYANTGDLEKARAYQGKAISKQHGLSNASLNEKLARYQSTELALEVEQLKQTQALEEAKSKQQFQYWLFLTIGIILFGFISFFMFSRNAERRAKQILTQQLKQRSAKVEELSKELSETIKAEKANSQQLSSQLKSPIDDIDYQLNKVMTKPEIDNETKSALADIQENVQRLRNKLD</sequence>
<evidence type="ECO:0000256" key="2">
    <source>
        <dbReference type="SAM" id="Coils"/>
    </source>
</evidence>
<feature type="signal peptide" evidence="4">
    <location>
        <begin position="1"/>
        <end position="20"/>
    </location>
</feature>
<dbReference type="InterPro" id="IPR019734">
    <property type="entry name" value="TPR_rpt"/>
</dbReference>
<reference evidence="5 6" key="1">
    <citation type="submission" date="2023-03" db="EMBL/GenBank/DDBJ databases">
        <title>Draft genome sequence of Thalassotalea eurytherma JCM 18482T.</title>
        <authorList>
            <person name="Sawabe T."/>
        </authorList>
    </citation>
    <scope>NUCLEOTIDE SEQUENCE [LARGE SCALE GENOMIC DNA]</scope>
    <source>
        <strain evidence="5 6">JCM 18482</strain>
    </source>
</reference>
<dbReference type="PANTHER" id="PTHR10098">
    <property type="entry name" value="RAPSYN-RELATED"/>
    <property type="match status" value="1"/>
</dbReference>
<organism evidence="5 6">
    <name type="scientific">Thalassotalea eurytherma</name>
    <dbReference type="NCBI Taxonomy" id="1144278"/>
    <lineage>
        <taxon>Bacteria</taxon>
        <taxon>Pseudomonadati</taxon>
        <taxon>Pseudomonadota</taxon>
        <taxon>Gammaproteobacteria</taxon>
        <taxon>Alteromonadales</taxon>
        <taxon>Colwelliaceae</taxon>
        <taxon>Thalassotalea</taxon>
    </lineage>
</organism>
<evidence type="ECO:0000256" key="4">
    <source>
        <dbReference type="SAM" id="SignalP"/>
    </source>
</evidence>
<evidence type="ECO:0008006" key="7">
    <source>
        <dbReference type="Google" id="ProtNLM"/>
    </source>
</evidence>
<dbReference type="PROSITE" id="PS50005">
    <property type="entry name" value="TPR"/>
    <property type="match status" value="1"/>
</dbReference>
<dbReference type="Gene3D" id="1.25.40.10">
    <property type="entry name" value="Tetratricopeptide repeat domain"/>
    <property type="match status" value="2"/>
</dbReference>
<keyword evidence="6" id="KW-1185">Reference proteome</keyword>
<evidence type="ECO:0000313" key="6">
    <source>
        <dbReference type="Proteomes" id="UP001157133"/>
    </source>
</evidence>
<name>A0ABQ6H3E8_9GAMM</name>
<keyword evidence="3" id="KW-0812">Transmembrane</keyword>
<gene>
    <name evidence="5" type="ORF">theurythT_21580</name>
</gene>
<evidence type="ECO:0000256" key="3">
    <source>
        <dbReference type="SAM" id="Phobius"/>
    </source>
</evidence>
<keyword evidence="3" id="KW-1133">Transmembrane helix</keyword>
<dbReference type="RefSeq" id="WP_284208077.1">
    <property type="nucleotide sequence ID" value="NZ_BSSU01000010.1"/>
</dbReference>
<proteinExistence type="predicted"/>
<protein>
    <recommendedName>
        <fullName evidence="7">Tetratricopeptide repeat protein</fullName>
    </recommendedName>
</protein>